<proteinExistence type="predicted"/>
<reference evidence="2" key="1">
    <citation type="submission" date="2018-05" db="EMBL/GenBank/DDBJ databases">
        <authorList>
            <person name="Lanie J.A."/>
            <person name="Ng W.-L."/>
            <person name="Kazmierczak K.M."/>
            <person name="Andrzejewski T.M."/>
            <person name="Davidsen T.M."/>
            <person name="Wayne K.J."/>
            <person name="Tettelin H."/>
            <person name="Glass J.I."/>
            <person name="Rusch D."/>
            <person name="Podicherti R."/>
            <person name="Tsui H.-C.T."/>
            <person name="Winkler M.E."/>
        </authorList>
    </citation>
    <scope>NUCLEOTIDE SEQUENCE</scope>
</reference>
<name>A0A381PF88_9ZZZZ</name>
<feature type="compositionally biased region" description="Polar residues" evidence="1">
    <location>
        <begin position="63"/>
        <end position="82"/>
    </location>
</feature>
<accession>A0A381PF88</accession>
<dbReference type="EMBL" id="UINC01000946">
    <property type="protein sequence ID" value="SUZ64907.1"/>
    <property type="molecule type" value="Genomic_DNA"/>
</dbReference>
<feature type="non-terminal residue" evidence="2">
    <location>
        <position position="1"/>
    </location>
</feature>
<gene>
    <name evidence="2" type="ORF">METZ01_LOCUS17761</name>
</gene>
<feature type="region of interest" description="Disordered" evidence="1">
    <location>
        <begin position="60"/>
        <end position="83"/>
    </location>
</feature>
<organism evidence="2">
    <name type="scientific">marine metagenome</name>
    <dbReference type="NCBI Taxonomy" id="408172"/>
    <lineage>
        <taxon>unclassified sequences</taxon>
        <taxon>metagenomes</taxon>
        <taxon>ecological metagenomes</taxon>
    </lineage>
</organism>
<evidence type="ECO:0000313" key="2">
    <source>
        <dbReference type="EMBL" id="SUZ64907.1"/>
    </source>
</evidence>
<evidence type="ECO:0000256" key="1">
    <source>
        <dbReference type="SAM" id="MobiDB-lite"/>
    </source>
</evidence>
<sequence>VFENVAEHLDEAVRLSERCPEKYQIPCFQALIKVIAQSDALPSQTGNSVGYPAVCNGAGQSNGGNERSSVSANGSYNDNSPARQEAGERGIIFLDQHQIPGPSISRVYHLDGDSYRIIVKDLKEKTNSKKQVKLALLLGVGGLLVGGQPVFSKERLIEVCREYGAYDAPNFASHMKKQRDMFIAQGTDWSLTVPAQQRAAEAIKELAS</sequence>
<protein>
    <submittedName>
        <fullName evidence="2">Uncharacterized protein</fullName>
    </submittedName>
</protein>
<dbReference type="AlphaFoldDB" id="A0A381PF88"/>